<protein>
    <submittedName>
        <fullName evidence="1">Uncharacterized protein</fullName>
    </submittedName>
</protein>
<sequence length="84" mass="9668">MECCAVLPELSLEEVLAYFEVRELLGSMAARLEASHEDGEEGLEPKEMLPLRNRALIHATQQWCLRKYKTALQREEAVLGRLRK</sequence>
<evidence type="ECO:0000313" key="1">
    <source>
        <dbReference type="EMBL" id="KAF0312361.1"/>
    </source>
</evidence>
<reference evidence="1 2" key="1">
    <citation type="submission" date="2019-07" db="EMBL/GenBank/DDBJ databases">
        <title>Draft genome assembly of a fouling barnacle, Amphibalanus amphitrite (Darwin, 1854): The first reference genome for Thecostraca.</title>
        <authorList>
            <person name="Kim W."/>
        </authorList>
    </citation>
    <scope>NUCLEOTIDE SEQUENCE [LARGE SCALE GENOMIC DNA]</scope>
    <source>
        <strain evidence="1">SNU_AA5</strain>
        <tissue evidence="1">Soma without cirri and trophi</tissue>
    </source>
</reference>
<gene>
    <name evidence="1" type="ORF">FJT64_016878</name>
</gene>
<comment type="caution">
    <text evidence="1">The sequence shown here is derived from an EMBL/GenBank/DDBJ whole genome shotgun (WGS) entry which is preliminary data.</text>
</comment>
<dbReference type="EMBL" id="VIIS01000175">
    <property type="protein sequence ID" value="KAF0312361.1"/>
    <property type="molecule type" value="Genomic_DNA"/>
</dbReference>
<keyword evidence="2" id="KW-1185">Reference proteome</keyword>
<dbReference type="AlphaFoldDB" id="A0A6A4XD40"/>
<proteinExistence type="predicted"/>
<organism evidence="1 2">
    <name type="scientific">Amphibalanus amphitrite</name>
    <name type="common">Striped barnacle</name>
    <name type="synonym">Balanus amphitrite</name>
    <dbReference type="NCBI Taxonomy" id="1232801"/>
    <lineage>
        <taxon>Eukaryota</taxon>
        <taxon>Metazoa</taxon>
        <taxon>Ecdysozoa</taxon>
        <taxon>Arthropoda</taxon>
        <taxon>Crustacea</taxon>
        <taxon>Multicrustacea</taxon>
        <taxon>Cirripedia</taxon>
        <taxon>Thoracica</taxon>
        <taxon>Thoracicalcarea</taxon>
        <taxon>Balanomorpha</taxon>
        <taxon>Balanoidea</taxon>
        <taxon>Balanidae</taxon>
        <taxon>Amphibalaninae</taxon>
        <taxon>Amphibalanus</taxon>
    </lineage>
</organism>
<accession>A0A6A4XD40</accession>
<dbReference type="Proteomes" id="UP000440578">
    <property type="component" value="Unassembled WGS sequence"/>
</dbReference>
<evidence type="ECO:0000313" key="2">
    <source>
        <dbReference type="Proteomes" id="UP000440578"/>
    </source>
</evidence>
<name>A0A6A4XD40_AMPAM</name>